<organism evidence="1 2">
    <name type="scientific">Leclercia adecarboxylata</name>
    <dbReference type="NCBI Taxonomy" id="83655"/>
    <lineage>
        <taxon>Bacteria</taxon>
        <taxon>Pseudomonadati</taxon>
        <taxon>Pseudomonadota</taxon>
        <taxon>Gammaproteobacteria</taxon>
        <taxon>Enterobacterales</taxon>
        <taxon>Enterobacteriaceae</taxon>
        <taxon>Leclercia</taxon>
    </lineage>
</organism>
<evidence type="ECO:0000313" key="2">
    <source>
        <dbReference type="Proteomes" id="UP000310719"/>
    </source>
</evidence>
<protein>
    <submittedName>
        <fullName evidence="1">Uncharacterized protein</fullName>
    </submittedName>
</protein>
<accession>A0A4U9I0F8</accession>
<gene>
    <name evidence="1" type="ORF">NCTC13032_04749</name>
</gene>
<reference evidence="1 2" key="1">
    <citation type="submission" date="2019-05" db="EMBL/GenBank/DDBJ databases">
        <authorList>
            <consortium name="Pathogen Informatics"/>
        </authorList>
    </citation>
    <scope>NUCLEOTIDE SEQUENCE [LARGE SCALE GENOMIC DNA]</scope>
    <source>
        <strain evidence="1 2">NCTC13032</strain>
    </source>
</reference>
<sequence length="58" mass="6649">MKNSIKCPVCGRDFDPRTPVCHISKYHQTAKNCELEKIRDARRKHYAQNESSGSSGLR</sequence>
<dbReference type="AlphaFoldDB" id="A0A4U9I0F8"/>
<dbReference type="Proteomes" id="UP000310719">
    <property type="component" value="Chromosome"/>
</dbReference>
<dbReference type="EMBL" id="LR590464">
    <property type="protein sequence ID" value="VTP70474.1"/>
    <property type="molecule type" value="Genomic_DNA"/>
</dbReference>
<proteinExistence type="predicted"/>
<evidence type="ECO:0000313" key="1">
    <source>
        <dbReference type="EMBL" id="VTP70474.1"/>
    </source>
</evidence>
<name>A0A4U9I0F8_9ENTR</name>